<evidence type="ECO:0000313" key="2">
    <source>
        <dbReference type="EMBL" id="GFD52508.1"/>
    </source>
</evidence>
<reference evidence="2" key="1">
    <citation type="journal article" date="2019" name="Sci. Rep.">
        <title>Draft genome of Tanacetum cinerariifolium, the natural source of mosquito coil.</title>
        <authorList>
            <person name="Yamashiro T."/>
            <person name="Shiraishi A."/>
            <person name="Satake H."/>
            <person name="Nakayama K."/>
        </authorList>
    </citation>
    <scope>NUCLEOTIDE SEQUENCE</scope>
</reference>
<dbReference type="InterPro" id="IPR013103">
    <property type="entry name" value="RVT_2"/>
</dbReference>
<organism evidence="2">
    <name type="scientific">Tanacetum cinerariifolium</name>
    <name type="common">Dalmatian daisy</name>
    <name type="synonym">Chrysanthemum cinerariifolium</name>
    <dbReference type="NCBI Taxonomy" id="118510"/>
    <lineage>
        <taxon>Eukaryota</taxon>
        <taxon>Viridiplantae</taxon>
        <taxon>Streptophyta</taxon>
        <taxon>Embryophyta</taxon>
        <taxon>Tracheophyta</taxon>
        <taxon>Spermatophyta</taxon>
        <taxon>Magnoliopsida</taxon>
        <taxon>eudicotyledons</taxon>
        <taxon>Gunneridae</taxon>
        <taxon>Pentapetalae</taxon>
        <taxon>asterids</taxon>
        <taxon>campanulids</taxon>
        <taxon>Asterales</taxon>
        <taxon>Asteraceae</taxon>
        <taxon>Asteroideae</taxon>
        <taxon>Anthemideae</taxon>
        <taxon>Anthemidinae</taxon>
        <taxon>Tanacetum</taxon>
    </lineage>
</organism>
<sequence>MDVKSTFLYGTIEEEVYVTQPGFKDLDHPDKAYKVVKALYGLHQAPKAWYETLVNDLLTNRFQREKIDPTLFIKK</sequence>
<feature type="domain" description="Reverse transcriptase Ty1/copia-type" evidence="1">
    <location>
        <begin position="1"/>
        <end position="74"/>
    </location>
</feature>
<evidence type="ECO:0000259" key="1">
    <source>
        <dbReference type="Pfam" id="PF07727"/>
    </source>
</evidence>
<accession>A0A699X3P4</accession>
<comment type="caution">
    <text evidence="2">The sequence shown here is derived from an EMBL/GenBank/DDBJ whole genome shotgun (WGS) entry which is preliminary data.</text>
</comment>
<proteinExistence type="predicted"/>
<dbReference type="AlphaFoldDB" id="A0A699X3P4"/>
<gene>
    <name evidence="2" type="ORF">Tci_924477</name>
</gene>
<protein>
    <submittedName>
        <fullName evidence="2">Putative ribonuclease H-like domain-containing protein</fullName>
    </submittedName>
</protein>
<dbReference type="EMBL" id="BKCJ011783139">
    <property type="protein sequence ID" value="GFD52508.1"/>
    <property type="molecule type" value="Genomic_DNA"/>
</dbReference>
<dbReference type="Pfam" id="PF07727">
    <property type="entry name" value="RVT_2"/>
    <property type="match status" value="1"/>
</dbReference>
<name>A0A699X3P4_TANCI</name>